<evidence type="ECO:0000256" key="3">
    <source>
        <dbReference type="ARBA" id="ARBA00022525"/>
    </source>
</evidence>
<feature type="region of interest" description="Disordered" evidence="5">
    <location>
        <begin position="820"/>
        <end position="897"/>
    </location>
</feature>
<proteinExistence type="predicted"/>
<keyword evidence="8" id="KW-1185">Reference proteome</keyword>
<keyword evidence="4" id="KW-0175">Coiled coil</keyword>
<dbReference type="AlphaFoldDB" id="A0A2Z6Q705"/>
<comment type="caution">
    <text evidence="7">The sequence shown here is derived from an EMBL/GenBank/DDBJ whole genome shotgun (WGS) entry which is preliminary data.</text>
</comment>
<feature type="domain" description="Crinkler effector protein N-terminal" evidence="6">
    <location>
        <begin position="3"/>
        <end position="99"/>
    </location>
</feature>
<dbReference type="InterPro" id="IPR045379">
    <property type="entry name" value="Crinkler_N"/>
</dbReference>
<accession>A0A2Z6Q705</accession>
<feature type="compositionally biased region" description="Acidic residues" evidence="5">
    <location>
        <begin position="846"/>
        <end position="864"/>
    </location>
</feature>
<dbReference type="GO" id="GO:0043657">
    <property type="term" value="C:host cell"/>
    <property type="evidence" value="ECO:0007669"/>
    <property type="project" value="UniProtKB-SubCell"/>
</dbReference>
<name>A0A2Z6Q705_9GLOM</name>
<evidence type="ECO:0000256" key="4">
    <source>
        <dbReference type="SAM" id="Coils"/>
    </source>
</evidence>
<dbReference type="GO" id="GO:0005576">
    <property type="term" value="C:extracellular region"/>
    <property type="evidence" value="ECO:0007669"/>
    <property type="project" value="UniProtKB-SubCell"/>
</dbReference>
<evidence type="ECO:0000256" key="1">
    <source>
        <dbReference type="ARBA" id="ARBA00004340"/>
    </source>
</evidence>
<keyword evidence="3" id="KW-0964">Secreted</keyword>
<organism evidence="7 8">
    <name type="scientific">Rhizophagus clarus</name>
    <dbReference type="NCBI Taxonomy" id="94130"/>
    <lineage>
        <taxon>Eukaryota</taxon>
        <taxon>Fungi</taxon>
        <taxon>Fungi incertae sedis</taxon>
        <taxon>Mucoromycota</taxon>
        <taxon>Glomeromycotina</taxon>
        <taxon>Glomeromycetes</taxon>
        <taxon>Glomerales</taxon>
        <taxon>Glomeraceae</taxon>
        <taxon>Rhizophagus</taxon>
    </lineage>
</organism>
<dbReference type="Proteomes" id="UP000247702">
    <property type="component" value="Unassembled WGS sequence"/>
</dbReference>
<evidence type="ECO:0000256" key="5">
    <source>
        <dbReference type="SAM" id="MobiDB-lite"/>
    </source>
</evidence>
<dbReference type="EMBL" id="BEXD01000263">
    <property type="protein sequence ID" value="GBB85903.1"/>
    <property type="molecule type" value="Genomic_DNA"/>
</dbReference>
<evidence type="ECO:0000256" key="2">
    <source>
        <dbReference type="ARBA" id="ARBA00004613"/>
    </source>
</evidence>
<protein>
    <recommendedName>
        <fullName evidence="6">Crinkler effector protein N-terminal domain-containing protein</fullName>
    </recommendedName>
</protein>
<comment type="subcellular location">
    <subcellularLocation>
        <location evidence="1">Host cell</location>
    </subcellularLocation>
    <subcellularLocation>
        <location evidence="2">Secreted</location>
    </subcellularLocation>
</comment>
<reference evidence="7 8" key="1">
    <citation type="submission" date="2017-11" db="EMBL/GenBank/DDBJ databases">
        <title>The genome of Rhizophagus clarus HR1 reveals common genetic basis of auxotrophy among arbuscular mycorrhizal fungi.</title>
        <authorList>
            <person name="Kobayashi Y."/>
        </authorList>
    </citation>
    <scope>NUCLEOTIDE SEQUENCE [LARGE SCALE GENOMIC DNA]</scope>
    <source>
        <strain evidence="7 8">HR1</strain>
    </source>
</reference>
<sequence length="897" mass="102468">MSITLLCLVKGNTTASAFPVDINKDQLVGHLKEAIKAKKHKTFHDVEADEKLWKKEIPDDQDDLLSNLTLNDGDELLATREIGDYWAEKPPKRHIHVLVSPPEATSNREQELLDQVTSLQALLNKSTHDFDVVVHPKRKPNKWTANIEHATLEGLKEYIRKMYQPPALENDGAELNLMNDGDKYSPRNDQDLREILRIFVSNKKLKFTVFIETPSKPFSDWSFPKVCQLYGISNDPNPDIDVFPPFSCGSADLNSDKSKAVIKHLMAEIKLVKMLLLSTRQMRQRKVSILTATSLSGVSLYKDNFKLIPEKLIEGRNGQGNLDYAVECRSTDRVLCVIEVKKEDFMKGFAQASVQIESTLSRKRKADEIDNGQDVDRVFGIVTDASEWYFMECSLDNEGKPAFKLSESVTVVYKDENLQAKVEKVLGHIVWILEEAQKPVEASQSGVKEIMSSRQAELEVLKQRIVELEAKNAKLEAEKAELLKRIMEENTRRDVRVEELEQKNKELETRLAIVEQASLPVEEQSYNDNPSDDSTSNFNSVAEYHEKPLVDVETDNSFPEEVCYNKQELVAMVPANSAKRLNGKPLEEKDMDSFLLEAHKKIVSSEIKQRNKEKKLSKADHRKKGAENIVQLIADGIMEDAQSSDKAILCDMISIESLNPSTDPLLSLAQLFDKADDAEYGAIRANQEEILRWYYYGKEFLNQVSVIIQDSKGKIGEKKAKGMVYDKMLEHLSMLRKQRSEETGLRLPEISRKNLQRKTQKAVKIYKIFEKDFSWGPGQNSSDDSKEIIPSNLLEDVDDYYKMILEECAKDCEYFDKKVDSTSQPVKETNEEVAWEESNEIKSDNDSDSDDSEEEMPDDSDDDGYNGYGGYGEYNEYGERDRGYYYRDGRYERKTSQ</sequence>
<evidence type="ECO:0000313" key="8">
    <source>
        <dbReference type="Proteomes" id="UP000247702"/>
    </source>
</evidence>
<evidence type="ECO:0000313" key="7">
    <source>
        <dbReference type="EMBL" id="GBB85903.1"/>
    </source>
</evidence>
<feature type="coiled-coil region" evidence="4">
    <location>
        <begin position="451"/>
        <end position="517"/>
    </location>
</feature>
<gene>
    <name evidence="7" type="ORF">RclHR1_12340007</name>
</gene>
<feature type="compositionally biased region" description="Basic and acidic residues" evidence="5">
    <location>
        <begin position="877"/>
        <end position="897"/>
    </location>
</feature>
<dbReference type="Pfam" id="PF20147">
    <property type="entry name" value="Crinkler"/>
    <property type="match status" value="1"/>
</dbReference>
<evidence type="ECO:0000259" key="6">
    <source>
        <dbReference type="Pfam" id="PF20147"/>
    </source>
</evidence>